<evidence type="ECO:0000256" key="8">
    <source>
        <dbReference type="ARBA" id="ARBA00048679"/>
    </source>
</evidence>
<gene>
    <name evidence="11" type="ORF">HNAJ_LOCUS609</name>
</gene>
<feature type="compositionally biased region" description="Low complexity" evidence="9">
    <location>
        <begin position="721"/>
        <end position="731"/>
    </location>
</feature>
<feature type="region of interest" description="Disordered" evidence="9">
    <location>
        <begin position="351"/>
        <end position="382"/>
    </location>
</feature>
<comment type="catalytic activity">
    <reaction evidence="8">
        <text>L-seryl-[protein] + ATP = O-phospho-L-seryl-[protein] + ADP + H(+)</text>
        <dbReference type="Rhea" id="RHEA:17989"/>
        <dbReference type="Rhea" id="RHEA-COMP:9863"/>
        <dbReference type="Rhea" id="RHEA-COMP:11604"/>
        <dbReference type="ChEBI" id="CHEBI:15378"/>
        <dbReference type="ChEBI" id="CHEBI:29999"/>
        <dbReference type="ChEBI" id="CHEBI:30616"/>
        <dbReference type="ChEBI" id="CHEBI:83421"/>
        <dbReference type="ChEBI" id="CHEBI:456216"/>
        <dbReference type="EC" id="2.7.11.1"/>
    </reaction>
</comment>
<feature type="compositionally biased region" description="Polar residues" evidence="9">
    <location>
        <begin position="100"/>
        <end position="120"/>
    </location>
</feature>
<evidence type="ECO:0000313" key="11">
    <source>
        <dbReference type="EMBL" id="VDN96468.1"/>
    </source>
</evidence>
<evidence type="ECO:0000256" key="6">
    <source>
        <dbReference type="ARBA" id="ARBA00022840"/>
    </source>
</evidence>
<evidence type="ECO:0000313" key="13">
    <source>
        <dbReference type="WBParaSite" id="HNAJ_0000060901-mRNA-1"/>
    </source>
</evidence>
<keyword evidence="5" id="KW-0418">Kinase</keyword>
<evidence type="ECO:0000313" key="12">
    <source>
        <dbReference type="Proteomes" id="UP000278807"/>
    </source>
</evidence>
<dbReference type="OrthoDB" id="504170at2759"/>
<accession>A0A0R3T171</accession>
<feature type="compositionally biased region" description="Low complexity" evidence="9">
    <location>
        <begin position="127"/>
        <end position="153"/>
    </location>
</feature>
<comment type="catalytic activity">
    <reaction evidence="7">
        <text>L-threonyl-[protein] + ATP = O-phospho-L-threonyl-[protein] + ADP + H(+)</text>
        <dbReference type="Rhea" id="RHEA:46608"/>
        <dbReference type="Rhea" id="RHEA-COMP:11060"/>
        <dbReference type="Rhea" id="RHEA-COMP:11605"/>
        <dbReference type="ChEBI" id="CHEBI:15378"/>
        <dbReference type="ChEBI" id="CHEBI:30013"/>
        <dbReference type="ChEBI" id="CHEBI:30616"/>
        <dbReference type="ChEBI" id="CHEBI:61977"/>
        <dbReference type="ChEBI" id="CHEBI:456216"/>
        <dbReference type="EC" id="2.7.11.1"/>
    </reaction>
</comment>
<feature type="compositionally biased region" description="Polar residues" evidence="9">
    <location>
        <begin position="358"/>
        <end position="376"/>
    </location>
</feature>
<keyword evidence="12" id="KW-1185">Reference proteome</keyword>
<feature type="compositionally biased region" description="Polar residues" evidence="9">
    <location>
        <begin position="694"/>
        <end position="710"/>
    </location>
</feature>
<dbReference type="GO" id="GO:0004674">
    <property type="term" value="F:protein serine/threonine kinase activity"/>
    <property type="evidence" value="ECO:0007669"/>
    <property type="project" value="UniProtKB-KW"/>
</dbReference>
<feature type="compositionally biased region" description="Low complexity" evidence="9">
    <location>
        <begin position="571"/>
        <end position="583"/>
    </location>
</feature>
<feature type="compositionally biased region" description="Polar residues" evidence="9">
    <location>
        <begin position="229"/>
        <end position="238"/>
    </location>
</feature>
<dbReference type="EMBL" id="UZAE01000184">
    <property type="protein sequence ID" value="VDN96468.1"/>
    <property type="molecule type" value="Genomic_DNA"/>
</dbReference>
<keyword evidence="3" id="KW-0808">Transferase</keyword>
<dbReference type="Proteomes" id="UP000278807">
    <property type="component" value="Unassembled WGS sequence"/>
</dbReference>
<dbReference type="GO" id="GO:0005524">
    <property type="term" value="F:ATP binding"/>
    <property type="evidence" value="ECO:0007669"/>
    <property type="project" value="UniProtKB-KW"/>
</dbReference>
<keyword evidence="6" id="KW-0067">ATP-binding</keyword>
<dbReference type="PROSITE" id="PS50032">
    <property type="entry name" value="KA1"/>
    <property type="match status" value="1"/>
</dbReference>
<feature type="region of interest" description="Disordered" evidence="9">
    <location>
        <begin position="1"/>
        <end position="171"/>
    </location>
</feature>
<feature type="compositionally biased region" description="Polar residues" evidence="9">
    <location>
        <begin position="661"/>
        <end position="670"/>
    </location>
</feature>
<feature type="region of interest" description="Disordered" evidence="9">
    <location>
        <begin position="464"/>
        <end position="590"/>
    </location>
</feature>
<feature type="compositionally biased region" description="Polar residues" evidence="9">
    <location>
        <begin position="32"/>
        <end position="41"/>
    </location>
</feature>
<organism evidence="13">
    <name type="scientific">Rodentolepis nana</name>
    <name type="common">Dwarf tapeworm</name>
    <name type="synonym">Hymenolepis nana</name>
    <dbReference type="NCBI Taxonomy" id="102285"/>
    <lineage>
        <taxon>Eukaryota</taxon>
        <taxon>Metazoa</taxon>
        <taxon>Spiralia</taxon>
        <taxon>Lophotrochozoa</taxon>
        <taxon>Platyhelminthes</taxon>
        <taxon>Cestoda</taxon>
        <taxon>Eucestoda</taxon>
        <taxon>Cyclophyllidea</taxon>
        <taxon>Hymenolepididae</taxon>
        <taxon>Rodentolepis</taxon>
    </lineage>
</organism>
<evidence type="ECO:0000256" key="5">
    <source>
        <dbReference type="ARBA" id="ARBA00022777"/>
    </source>
</evidence>
<dbReference type="Gene3D" id="3.30.310.80">
    <property type="entry name" value="Kinase associated domain 1, KA1"/>
    <property type="match status" value="1"/>
</dbReference>
<feature type="compositionally biased region" description="Acidic residues" evidence="9">
    <location>
        <begin position="483"/>
        <end position="505"/>
    </location>
</feature>
<protein>
    <recommendedName>
        <fullName evidence="1">non-specific serine/threonine protein kinase</fullName>
        <ecNumber evidence="1">2.7.11.1</ecNumber>
    </recommendedName>
</protein>
<dbReference type="InterPro" id="IPR001772">
    <property type="entry name" value="KA1_dom"/>
</dbReference>
<dbReference type="Pfam" id="PF02149">
    <property type="entry name" value="KA1"/>
    <property type="match status" value="1"/>
</dbReference>
<evidence type="ECO:0000256" key="3">
    <source>
        <dbReference type="ARBA" id="ARBA00022679"/>
    </source>
</evidence>
<dbReference type="AlphaFoldDB" id="A0A0R3T171"/>
<evidence type="ECO:0000256" key="9">
    <source>
        <dbReference type="SAM" id="MobiDB-lite"/>
    </source>
</evidence>
<feature type="compositionally biased region" description="Polar residues" evidence="9">
    <location>
        <begin position="50"/>
        <end position="61"/>
    </location>
</feature>
<feature type="region of interest" description="Disordered" evidence="9">
    <location>
        <begin position="214"/>
        <end position="238"/>
    </location>
</feature>
<dbReference type="SUPFAM" id="SSF103243">
    <property type="entry name" value="KA1-like"/>
    <property type="match status" value="1"/>
</dbReference>
<feature type="compositionally biased region" description="Polar residues" evidence="9">
    <location>
        <begin position="464"/>
        <end position="481"/>
    </location>
</feature>
<feature type="domain" description="KA1" evidence="10">
    <location>
        <begin position="881"/>
        <end position="930"/>
    </location>
</feature>
<feature type="compositionally biased region" description="Polar residues" evidence="9">
    <location>
        <begin position="527"/>
        <end position="536"/>
    </location>
</feature>
<name>A0A0R3T171_RODNA</name>
<feature type="region of interest" description="Disordered" evidence="9">
    <location>
        <begin position="657"/>
        <end position="814"/>
    </location>
</feature>
<evidence type="ECO:0000256" key="4">
    <source>
        <dbReference type="ARBA" id="ARBA00022741"/>
    </source>
</evidence>
<evidence type="ECO:0000256" key="2">
    <source>
        <dbReference type="ARBA" id="ARBA00022527"/>
    </source>
</evidence>
<evidence type="ECO:0000259" key="10">
    <source>
        <dbReference type="PROSITE" id="PS50032"/>
    </source>
</evidence>
<keyword evidence="4" id="KW-0547">Nucleotide-binding</keyword>
<proteinExistence type="predicted"/>
<dbReference type="EC" id="2.7.11.1" evidence="1"/>
<dbReference type="InterPro" id="IPR028375">
    <property type="entry name" value="KA1/Ssp2_C"/>
</dbReference>
<feature type="compositionally biased region" description="Polar residues" evidence="9">
    <location>
        <begin position="8"/>
        <end position="22"/>
    </location>
</feature>
<evidence type="ECO:0000256" key="7">
    <source>
        <dbReference type="ARBA" id="ARBA00047899"/>
    </source>
</evidence>
<keyword evidence="2" id="KW-0723">Serine/threonine-protein kinase</keyword>
<sequence length="930" mass="98723">RRPFHAPNISSTAGQSNENATPATARKYSNVEGGSSVNSYGNEGYRKSCVPSTPSAGGQNKSSSSTPVGSGGGTEVDATLPNAPLVTSDNDDVNNVSNSPAPNTSGTLKRQQTSPVSSPAPQDPSPKALTTTATKNLTTAITTSSKSRNSSSRIGPAPTSHQNVPKRPSFNHRNIQIDYLATVTGTESANNNNNNNNAGGDFSVPILAPRASDATVAPGDRMSRRDEATVNSATVSGQSRPQAYELINTAALENTLQNAGASRKNSNAGQSIFARNHSSLGYRSLRYSDLSQTRVKFFSFNKSLPADTAAELRSVAMAAATNGAPPMGDTHSSSFYTANTNNSTPSGAYVSHLHPNAGGQNSTNKPATPNQEVSTMDNRRSGGGLFLPFGRNVPGRSTIQNVPAVDTRDRLEQWSRPLVRHPGTAAHMDQKTTLADLYTQNTSSTTGRQSPSDLSVISVTSNSTTAKNVASSTAGHTSSSIDDFGDGDDDTTENAVEDYDLDVDPLDYGGNELDGDESSTSRRRPTHQLTTFNRASRFNRGGTPLSLQDAPSVATKMRASTMSKTDSRKMSTNSTSTATSNSSSGGGFLRNLSMRFSRRTKNVKYDRVKIQTTGSMIEFQGVYGALISEARTVFQERPASPLFRLLSRLFRLPFGNGGGNSSATAQQQQQKEVEIPTQPDFSTLRSLRGVPGASPSSETVQTPKLSSHRLTTIGTGGGGITRSRSTVSGSRAKSPGRMISLTDQNQQQHVSRRSAFVPETAASSGQDRGSRDTTPTNTTTNAYSRSASTSSAPRNSLVEHSTQSGVGGSNSAGGNARVLFRMESNTRRQLNEMMSEIKHALLASGVSFSQTDHPHRLHCTWVVGGTTPETDLDSGLPTTNTSGSGEILRLELEVCKLPKEGMNGVRFKRLTGPASEFKRISQKLAEDLKL</sequence>
<dbReference type="STRING" id="102285.A0A0R3T171"/>
<feature type="compositionally biased region" description="Polar residues" evidence="9">
    <location>
        <begin position="782"/>
        <end position="803"/>
    </location>
</feature>
<reference evidence="13" key="1">
    <citation type="submission" date="2017-02" db="UniProtKB">
        <authorList>
            <consortium name="WormBaseParasite"/>
        </authorList>
    </citation>
    <scope>IDENTIFICATION</scope>
</reference>
<reference evidence="11 12" key="2">
    <citation type="submission" date="2018-11" db="EMBL/GenBank/DDBJ databases">
        <authorList>
            <consortium name="Pathogen Informatics"/>
        </authorList>
    </citation>
    <scope>NUCLEOTIDE SEQUENCE [LARGE SCALE GENOMIC DNA]</scope>
</reference>
<dbReference type="WBParaSite" id="HNAJ_0000060901-mRNA-1">
    <property type="protein sequence ID" value="HNAJ_0000060901-mRNA-1"/>
    <property type="gene ID" value="HNAJ_0000060901"/>
</dbReference>
<evidence type="ECO:0000256" key="1">
    <source>
        <dbReference type="ARBA" id="ARBA00012513"/>
    </source>
</evidence>